<accession>A0A4Q7VEP1</accession>
<protein>
    <submittedName>
        <fullName evidence="3">Uncharacterized protein</fullName>
    </submittedName>
</protein>
<keyword evidence="1" id="KW-0175">Coiled coil</keyword>
<feature type="transmembrane region" description="Helical" evidence="2">
    <location>
        <begin position="40"/>
        <end position="58"/>
    </location>
</feature>
<evidence type="ECO:0000256" key="1">
    <source>
        <dbReference type="SAM" id="Coils"/>
    </source>
</evidence>
<keyword evidence="2" id="KW-1133">Transmembrane helix</keyword>
<feature type="coiled-coil region" evidence="1">
    <location>
        <begin position="60"/>
        <end position="143"/>
    </location>
</feature>
<gene>
    <name evidence="3" type="ORF">EV681_3141</name>
</gene>
<comment type="caution">
    <text evidence="3">The sequence shown here is derived from an EMBL/GenBank/DDBJ whole genome shotgun (WGS) entry which is preliminary data.</text>
</comment>
<evidence type="ECO:0000313" key="4">
    <source>
        <dbReference type="Proteomes" id="UP000293398"/>
    </source>
</evidence>
<keyword evidence="2" id="KW-0812">Transmembrane</keyword>
<name>A0A4Q7VEP1_9BURK</name>
<keyword evidence="4" id="KW-1185">Reference proteome</keyword>
<dbReference type="AlphaFoldDB" id="A0A4Q7VEP1"/>
<sequence>MHGHRASFRKRRAALAQRGVYNHKPTLDIWLTRMSNVSQPLLLCLAFFGYIYTVIPVYQKELLSEHIAAKEIELSRLQRAIDATSPTIQRLEDDRVILERQLSLLQSQKEVAERTIAQLTTRQSALEKKNMKLEASRTKLSKEVAVVEAAANAFSMRAYHDSFAGSVTLQYFIGLSDPYKIIESPTYEAISTYLLTPYDAVSSVLASGDSKYIESAASVPSQVKRKYHAQIRTALKSRRKSLSRPKDDVHALLTQIKDSLAAAATDPTPGDEFNELLYETKDRLVKILQDSRQREWDRTTRFLDDMKASFLK</sequence>
<evidence type="ECO:0000313" key="3">
    <source>
        <dbReference type="EMBL" id="RZT94717.1"/>
    </source>
</evidence>
<dbReference type="Proteomes" id="UP000293398">
    <property type="component" value="Unassembled WGS sequence"/>
</dbReference>
<proteinExistence type="predicted"/>
<organism evidence="3 4">
    <name type="scientific">Advenella incenata</name>
    <dbReference type="NCBI Taxonomy" id="267800"/>
    <lineage>
        <taxon>Bacteria</taxon>
        <taxon>Pseudomonadati</taxon>
        <taxon>Pseudomonadota</taxon>
        <taxon>Betaproteobacteria</taxon>
        <taxon>Burkholderiales</taxon>
        <taxon>Alcaligenaceae</taxon>
    </lineage>
</organism>
<reference evidence="3 4" key="1">
    <citation type="submission" date="2019-02" db="EMBL/GenBank/DDBJ databases">
        <title>Genomic Encyclopedia of Type Strains, Phase IV (KMG-IV): sequencing the most valuable type-strain genomes for metagenomic binning, comparative biology and taxonomic classification.</title>
        <authorList>
            <person name="Goeker M."/>
        </authorList>
    </citation>
    <scope>NUCLEOTIDE SEQUENCE [LARGE SCALE GENOMIC DNA]</scope>
    <source>
        <strain evidence="3 4">DSM 23814</strain>
    </source>
</reference>
<evidence type="ECO:0000256" key="2">
    <source>
        <dbReference type="SAM" id="Phobius"/>
    </source>
</evidence>
<keyword evidence="2" id="KW-0472">Membrane</keyword>
<dbReference type="EMBL" id="SHKO01000002">
    <property type="protein sequence ID" value="RZT94717.1"/>
    <property type="molecule type" value="Genomic_DNA"/>
</dbReference>